<reference evidence="1 2" key="3">
    <citation type="submission" date="2019-11" db="EMBL/GenBank/DDBJ databases">
        <title>A de novo genome assembly of a pear dwarfing rootstock.</title>
        <authorList>
            <person name="Wang F."/>
            <person name="Wang J."/>
            <person name="Li S."/>
            <person name="Zhang Y."/>
            <person name="Fang M."/>
            <person name="Ma L."/>
            <person name="Zhao Y."/>
            <person name="Jiang S."/>
        </authorList>
    </citation>
    <scope>NUCLEOTIDE SEQUENCE [LARGE SCALE GENOMIC DNA]</scope>
    <source>
        <strain evidence="1">S2</strain>
        <tissue evidence="1">Leaf</tissue>
    </source>
</reference>
<keyword evidence="2" id="KW-1185">Reference proteome</keyword>
<accession>A0A5N5F3N5</accession>
<protein>
    <submittedName>
        <fullName evidence="1">Uncharacterized protein</fullName>
    </submittedName>
</protein>
<organism evidence="1 2">
    <name type="scientific">Pyrus ussuriensis x Pyrus communis</name>
    <dbReference type="NCBI Taxonomy" id="2448454"/>
    <lineage>
        <taxon>Eukaryota</taxon>
        <taxon>Viridiplantae</taxon>
        <taxon>Streptophyta</taxon>
        <taxon>Embryophyta</taxon>
        <taxon>Tracheophyta</taxon>
        <taxon>Spermatophyta</taxon>
        <taxon>Magnoliopsida</taxon>
        <taxon>eudicotyledons</taxon>
        <taxon>Gunneridae</taxon>
        <taxon>Pentapetalae</taxon>
        <taxon>rosids</taxon>
        <taxon>fabids</taxon>
        <taxon>Rosales</taxon>
        <taxon>Rosaceae</taxon>
        <taxon>Amygdaloideae</taxon>
        <taxon>Maleae</taxon>
        <taxon>Pyrus</taxon>
    </lineage>
</organism>
<dbReference type="OrthoDB" id="1708998at2759"/>
<evidence type="ECO:0000313" key="2">
    <source>
        <dbReference type="Proteomes" id="UP000327157"/>
    </source>
</evidence>
<comment type="caution">
    <text evidence="1">The sequence shown here is derived from an EMBL/GenBank/DDBJ whole genome shotgun (WGS) entry which is preliminary data.</text>
</comment>
<sequence>MERHPRQVKKKKKPGALADYKRLLRPLAPQPRRSPLRGILDIMRLQQRSSTVCWPSTLVALSGATAGGGVSKFLEIDMFKEVYVWPGDELTEQLHSTMMEKGQTVLEEVASQLPLETLIEEVFPPENAGFQIMTDTLD</sequence>
<proteinExistence type="predicted"/>
<evidence type="ECO:0000313" key="1">
    <source>
        <dbReference type="EMBL" id="KAB2597575.1"/>
    </source>
</evidence>
<reference evidence="1 2" key="1">
    <citation type="submission" date="2019-09" db="EMBL/GenBank/DDBJ databases">
        <authorList>
            <person name="Ou C."/>
        </authorList>
    </citation>
    <scope>NUCLEOTIDE SEQUENCE [LARGE SCALE GENOMIC DNA]</scope>
    <source>
        <strain evidence="1">S2</strain>
        <tissue evidence="1">Leaf</tissue>
    </source>
</reference>
<dbReference type="AlphaFoldDB" id="A0A5N5F3N5"/>
<gene>
    <name evidence="1" type="ORF">D8674_000495</name>
</gene>
<dbReference type="Proteomes" id="UP000327157">
    <property type="component" value="Chromosome 1"/>
</dbReference>
<reference evidence="2" key="2">
    <citation type="submission" date="2019-10" db="EMBL/GenBank/DDBJ databases">
        <title>A de novo genome assembly of a pear dwarfing rootstock.</title>
        <authorList>
            <person name="Wang F."/>
            <person name="Wang J."/>
            <person name="Li S."/>
            <person name="Zhang Y."/>
            <person name="Fang M."/>
            <person name="Ma L."/>
            <person name="Zhao Y."/>
            <person name="Jiang S."/>
        </authorList>
    </citation>
    <scope>NUCLEOTIDE SEQUENCE [LARGE SCALE GENOMIC DNA]</scope>
</reference>
<dbReference type="EMBL" id="SMOL01000768">
    <property type="protein sequence ID" value="KAB2597575.1"/>
    <property type="molecule type" value="Genomic_DNA"/>
</dbReference>
<name>A0A5N5F3N5_9ROSA</name>